<dbReference type="PANTHER" id="PTHR11533:SF174">
    <property type="entry name" value="PUROMYCIN-SENSITIVE AMINOPEPTIDASE-RELATED"/>
    <property type="match status" value="1"/>
</dbReference>
<evidence type="ECO:0000256" key="4">
    <source>
        <dbReference type="ARBA" id="ARBA00022723"/>
    </source>
</evidence>
<feature type="site" description="Transition state stabilizer" evidence="10">
    <location>
        <position position="1446"/>
    </location>
</feature>
<dbReference type="Pfam" id="PF01433">
    <property type="entry name" value="Peptidase_M1"/>
    <property type="match status" value="2"/>
</dbReference>
<evidence type="ECO:0000256" key="3">
    <source>
        <dbReference type="ARBA" id="ARBA00022670"/>
    </source>
</evidence>
<dbReference type="GO" id="GO:0042277">
    <property type="term" value="F:peptide binding"/>
    <property type="evidence" value="ECO:0007669"/>
    <property type="project" value="TreeGrafter"/>
</dbReference>
<evidence type="ECO:0000313" key="16">
    <source>
        <dbReference type="Proteomes" id="UP000095280"/>
    </source>
</evidence>
<dbReference type="SUPFAM" id="SSF55486">
    <property type="entry name" value="Metalloproteases ('zincins'), catalytic domain"/>
    <property type="match status" value="2"/>
</dbReference>
<proteinExistence type="inferred from homology"/>
<name>A0A1I8H796_9PLAT</name>
<dbReference type="GO" id="GO:0043171">
    <property type="term" value="P:peptide catabolic process"/>
    <property type="evidence" value="ECO:0007669"/>
    <property type="project" value="TreeGrafter"/>
</dbReference>
<evidence type="ECO:0000256" key="7">
    <source>
        <dbReference type="ARBA" id="ARBA00023049"/>
    </source>
</evidence>
<evidence type="ECO:0000256" key="8">
    <source>
        <dbReference type="PIRSR" id="PIRSR634016-1"/>
    </source>
</evidence>
<evidence type="ECO:0000259" key="13">
    <source>
        <dbReference type="Pfam" id="PF01433"/>
    </source>
</evidence>
<dbReference type="Pfam" id="PF17900">
    <property type="entry name" value="Peptidase_M1_N"/>
    <property type="match status" value="2"/>
</dbReference>
<feature type="domain" description="ERAP1-like C-terminal" evidence="14">
    <location>
        <begin position="529"/>
        <end position="836"/>
    </location>
</feature>
<feature type="chain" id="PRO_5009319962" evidence="12">
    <location>
        <begin position="33"/>
        <end position="1910"/>
    </location>
</feature>
<keyword evidence="11" id="KW-0175">Coiled coil</keyword>
<dbReference type="InterPro" id="IPR050344">
    <property type="entry name" value="Peptidase_M1_aminopeptidases"/>
</dbReference>
<dbReference type="Gene3D" id="1.25.50.20">
    <property type="match status" value="2"/>
</dbReference>
<dbReference type="GO" id="GO:0008270">
    <property type="term" value="F:zinc ion binding"/>
    <property type="evidence" value="ECO:0007669"/>
    <property type="project" value="InterPro"/>
</dbReference>
<keyword evidence="4 9" id="KW-0479">Metal-binding</keyword>
<dbReference type="WBParaSite" id="maker-uti_cns_0004596-snap-gene-0.1-mRNA-1">
    <property type="protein sequence ID" value="maker-uti_cns_0004596-snap-gene-0.1-mRNA-1"/>
    <property type="gene ID" value="maker-uti_cns_0004596-snap-gene-0.1"/>
</dbReference>
<evidence type="ECO:0000256" key="9">
    <source>
        <dbReference type="PIRSR" id="PIRSR634016-3"/>
    </source>
</evidence>
<dbReference type="Proteomes" id="UP000095280">
    <property type="component" value="Unplaced"/>
</dbReference>
<evidence type="ECO:0000256" key="10">
    <source>
        <dbReference type="PIRSR" id="PIRSR634016-4"/>
    </source>
</evidence>
<sequence length="1910" mass="213723">QRGTRAMSTCSVPASCLVTFAAALALLSAAFSIQISEAVTSIVLNGNAVLLTGAPSLSGRSPLNVTYDRDAQMISLNFADPVPPGIWELYASFTARINTRLSGVFRVASPPGSPPHLDSIIIATYFQPTDARKAFPCWDEPAMKATFDLTLTVPADLLALSNSPEVSRKLITHSSSSKNQSAARVEVRFARTPPMSTYLLAFVIGRFDQPLKTVDENGINIRVYTPPGRRHEGSFSLGIANKTLTHFGKLFGTNYPLSKIDLVLSSVAMENWGLVLFHEPSLLASKDTPEALRAFVATTVIHELAHQWFGNLVSPAWWSDLWLNEGFATWLSYNELDAIRPGLIDSRSWFVSTELLSAMSDDALEASHPVEADVHRPEDTAEVFDSISYGKGAALVGMLHDWLGRENFFAGLRNYIRRHRFGNAATSDLWKALQETLNDRPAGEPSIAEVMHDWTTRKSFPVIFASIETDESGCTLRLRQSRYRLPGADRLHDRWLWRIPIVIATQDGDVIRRVMTRSRMTIQLPNCGWAMLNPNATGFYRTSYPRSLMTELLREAVRGGIRPSGRLLLLDDVFAMHAADRVWAEDPLHAVHVLRHDSSLQVWTNMLNHLYEMGGAVPMSDTKAFNNWQRYVHDLCLTRLRARNSSGFERVRATCLDYAGDRNVENWAVKAFPRWLHGTRPETISPDLWSVVCRIAAGGSSGGIGVSHFWQLLSVLNRTQSIARREEIIGCLGAFEDKKRPEVEKRLISLALGPELQASEVLCLVDGLSSRSVWRLLTRHWTAIARRFEGPYMLKRLINGLAFRSTSGIRRVRRFFRSHSAVGVQDAVRRQIERIRLAAERVGKDRVEMRVLVNRVLVRLLNLSKFPNEMISGLSTNEIDDILNEPDNLPESAIDREEEDLLEALFKKIPDEEAELLELEQLVSEIEDTAASKSVTKATEYYVGKLQSFMENHPSVQRDLATSTPREIDSLLRYFYGSLRKRNGEYFAPATLICIRAALYRHFMSTRRINILTDDAFYASNTTLKSMGRIFIARGGRARHFQSIEPFRALHARQRGTRAMSTCSVPASCLVTFAAALALLSAAFSIQIPEAVTSIVLNGNAVLLTGAPSLSGRSPLNVTYDRDAQMISLNFADPVPPGIWELYASFTARINTRLSGVFRVASPPGSPPHLDSTIIATYFQPTDARKAFPCWDEPAMKATFDLTLTVPADLLALSNSPEVSRKVITHSSSSKNQSAARVEVRFARTPPMSTYLLAFVIGRFDQPLKTVDENGINIRVYTPPGRRHEGSFSLGIANKTLTHFGKLFGTNYPLSKIDLVSLPDFPSVAMENWGLVLFHEPSLLASKDTPEALRAFVATTVIHELAHQWFGNLVSPAWWSDLWLNEGFATWLSYNELDAIRPGLIDSRSWFVSTELLSAMSDDALEASHPVEADVHRPEDTAEVFDSISYGKGAALVGMLHDWLGRENFFAGLRNYIHRHRFGNAATSDLWKALQETLNDRPAGEPSIAEVMHDWTTRKSFPVIFASIETDESGCTLRLRQSRYRLPGADRLHDRWLWRIPIVIATQDGDVIRRVMTRSRMTIQLPNCGWAMLNPNATGFYRTSYPRSLMTELLREAVRGGIRPSGRLLLLDDVYAMHAADRVWAEDPLHAVHVLRHDSSLQVWTNMLNHLKEIGSAVPVNNKKALKNWQRYVYNLCLTRLRAHNSVGLKSLLTTCLASVGDRNVKNWAVKAFPRWLHGTRPETISPDLWSVVCRIAAGGSSGGIGVSHFWQLLSVLNRTQSIARREEIIGCLGAFEDKKRPEVEKRLISLALGPELQASEVLCLVDGLSSRSVWRLLTRHWTAIARRFEGPYMLKRLINGLAFRSTSGIRRVRRFFRSHSAVGIQDAVRRQIERLSRGSGASWKGPGGDASFG</sequence>
<feature type="signal peptide" evidence="12">
    <location>
        <begin position="1"/>
        <end position="32"/>
    </location>
</feature>
<dbReference type="Gene3D" id="2.60.40.1910">
    <property type="match status" value="2"/>
</dbReference>
<keyword evidence="7" id="KW-0482">Metalloprotease</keyword>
<keyword evidence="2" id="KW-0031">Aminopeptidase</keyword>
<feature type="binding site" evidence="9">
    <location>
        <position position="1363"/>
    </location>
    <ligand>
        <name>Zn(2+)</name>
        <dbReference type="ChEBI" id="CHEBI:29105"/>
        <note>catalytic</note>
    </ligand>
</feature>
<feature type="domain" description="Aminopeptidase N-like N-terminal" evidence="15">
    <location>
        <begin position="1082"/>
        <end position="1252"/>
    </location>
</feature>
<evidence type="ECO:0000256" key="12">
    <source>
        <dbReference type="SAM" id="SignalP"/>
    </source>
</evidence>
<dbReference type="InterPro" id="IPR045357">
    <property type="entry name" value="Aminopeptidase_N-like_N"/>
</dbReference>
<evidence type="ECO:0000259" key="15">
    <source>
        <dbReference type="Pfam" id="PF17900"/>
    </source>
</evidence>
<evidence type="ECO:0000259" key="14">
    <source>
        <dbReference type="Pfam" id="PF11838"/>
    </source>
</evidence>
<evidence type="ECO:0000256" key="11">
    <source>
        <dbReference type="SAM" id="Coils"/>
    </source>
</evidence>
<dbReference type="FunFam" id="1.10.390.10:FF:000006">
    <property type="entry name" value="Puromycin-sensitive aminopeptidase"/>
    <property type="match status" value="2"/>
</dbReference>
<keyword evidence="16" id="KW-1185">Reference proteome</keyword>
<keyword evidence="3" id="KW-0645">Protease</keyword>
<keyword evidence="5" id="KW-0378">Hydrolase</keyword>
<comment type="similarity">
    <text evidence="1">Belongs to the peptidase M1 family.</text>
</comment>
<dbReference type="CDD" id="cd09601">
    <property type="entry name" value="M1_APN-Q_like"/>
    <property type="match status" value="2"/>
</dbReference>
<comment type="cofactor">
    <cofactor evidence="9">
        <name>Zn(2+)</name>
        <dbReference type="ChEBI" id="CHEBI:29105"/>
    </cofactor>
    <text evidence="9">Binds 1 zinc ion per subunit.</text>
</comment>
<evidence type="ECO:0000256" key="2">
    <source>
        <dbReference type="ARBA" id="ARBA00022438"/>
    </source>
</evidence>
<dbReference type="InterPro" id="IPR034016">
    <property type="entry name" value="M1_APN-typ"/>
</dbReference>
<evidence type="ECO:0000313" key="17">
    <source>
        <dbReference type="WBParaSite" id="maker-uti_cns_0004596-snap-gene-0.1-mRNA-1"/>
    </source>
</evidence>
<reference evidence="17" key="1">
    <citation type="submission" date="2016-11" db="UniProtKB">
        <authorList>
            <consortium name="WormBaseParasite"/>
        </authorList>
    </citation>
    <scope>IDENTIFICATION</scope>
</reference>
<keyword evidence="12" id="KW-0732">Signal</keyword>
<feature type="binding site" evidence="9">
    <location>
        <position position="1382"/>
    </location>
    <ligand>
        <name>Zn(2+)</name>
        <dbReference type="ChEBI" id="CHEBI:29105"/>
        <note>catalytic</note>
    </ligand>
</feature>
<feature type="binding site" evidence="9">
    <location>
        <position position="1359"/>
    </location>
    <ligand>
        <name>Zn(2+)</name>
        <dbReference type="ChEBI" id="CHEBI:29105"/>
        <note>catalytic</note>
    </ligand>
</feature>
<evidence type="ECO:0000256" key="5">
    <source>
        <dbReference type="ARBA" id="ARBA00022801"/>
    </source>
</evidence>
<feature type="domain" description="Peptidase M1 membrane alanine aminopeptidase" evidence="13">
    <location>
        <begin position="1288"/>
        <end position="1511"/>
    </location>
</feature>
<dbReference type="Pfam" id="PF11838">
    <property type="entry name" value="ERAP1_C"/>
    <property type="match status" value="2"/>
</dbReference>
<accession>A0A1I8H796</accession>
<dbReference type="GO" id="GO:0005737">
    <property type="term" value="C:cytoplasm"/>
    <property type="evidence" value="ECO:0007669"/>
    <property type="project" value="TreeGrafter"/>
</dbReference>
<dbReference type="InterPro" id="IPR001930">
    <property type="entry name" value="Peptidase_M1"/>
</dbReference>
<dbReference type="SUPFAM" id="SSF63737">
    <property type="entry name" value="Leukotriene A4 hydrolase N-terminal domain"/>
    <property type="match status" value="2"/>
</dbReference>
<keyword evidence="6 9" id="KW-0862">Zinc</keyword>
<dbReference type="InterPro" id="IPR042097">
    <property type="entry name" value="Aminopeptidase_N-like_N_sf"/>
</dbReference>
<dbReference type="PRINTS" id="PR00756">
    <property type="entry name" value="ALADIPTASE"/>
</dbReference>
<evidence type="ECO:0000256" key="1">
    <source>
        <dbReference type="ARBA" id="ARBA00010136"/>
    </source>
</evidence>
<dbReference type="Gene3D" id="1.10.390.10">
    <property type="entry name" value="Neutral Protease Domain 2"/>
    <property type="match status" value="2"/>
</dbReference>
<dbReference type="PANTHER" id="PTHR11533">
    <property type="entry name" value="PROTEASE M1 ZINC METALLOPROTEASE"/>
    <property type="match status" value="1"/>
</dbReference>
<feature type="domain" description="Aminopeptidase N-like N-terminal" evidence="15">
    <location>
        <begin position="29"/>
        <end position="199"/>
    </location>
</feature>
<evidence type="ECO:0000256" key="6">
    <source>
        <dbReference type="ARBA" id="ARBA00022833"/>
    </source>
</evidence>
<feature type="coiled-coil region" evidence="11">
    <location>
        <begin position="902"/>
        <end position="929"/>
    </location>
</feature>
<dbReference type="GO" id="GO:0016020">
    <property type="term" value="C:membrane"/>
    <property type="evidence" value="ECO:0007669"/>
    <property type="project" value="TreeGrafter"/>
</dbReference>
<dbReference type="Gene3D" id="2.60.40.1730">
    <property type="entry name" value="tricorn interacting facor f3 domain"/>
    <property type="match status" value="2"/>
</dbReference>
<dbReference type="GO" id="GO:0006508">
    <property type="term" value="P:proteolysis"/>
    <property type="evidence" value="ECO:0007669"/>
    <property type="project" value="UniProtKB-KW"/>
</dbReference>
<dbReference type="GO" id="GO:0005615">
    <property type="term" value="C:extracellular space"/>
    <property type="evidence" value="ECO:0007669"/>
    <property type="project" value="TreeGrafter"/>
</dbReference>
<dbReference type="InterPro" id="IPR014782">
    <property type="entry name" value="Peptidase_M1_dom"/>
</dbReference>
<dbReference type="InterPro" id="IPR024571">
    <property type="entry name" value="ERAP1-like_C_dom"/>
</dbReference>
<protein>
    <submittedName>
        <fullName evidence="17">Aminopeptidase</fullName>
    </submittedName>
</protein>
<feature type="domain" description="Peptidase M1 membrane alanine aminopeptidase" evidence="13">
    <location>
        <begin position="235"/>
        <end position="454"/>
    </location>
</feature>
<feature type="active site" description="Proton acceptor" evidence="8">
    <location>
        <position position="1360"/>
    </location>
</feature>
<organism evidence="16 17">
    <name type="scientific">Macrostomum lignano</name>
    <dbReference type="NCBI Taxonomy" id="282301"/>
    <lineage>
        <taxon>Eukaryota</taxon>
        <taxon>Metazoa</taxon>
        <taxon>Spiralia</taxon>
        <taxon>Lophotrochozoa</taxon>
        <taxon>Platyhelminthes</taxon>
        <taxon>Rhabditophora</taxon>
        <taxon>Macrostomorpha</taxon>
        <taxon>Macrostomida</taxon>
        <taxon>Macrostomidae</taxon>
        <taxon>Macrostomum</taxon>
    </lineage>
</organism>
<feature type="domain" description="ERAP1-like C-terminal" evidence="14">
    <location>
        <begin position="1586"/>
        <end position="1892"/>
    </location>
</feature>
<dbReference type="GO" id="GO:0070006">
    <property type="term" value="F:metalloaminopeptidase activity"/>
    <property type="evidence" value="ECO:0007669"/>
    <property type="project" value="TreeGrafter"/>
</dbReference>
<dbReference type="InterPro" id="IPR027268">
    <property type="entry name" value="Peptidase_M4/M1_CTD_sf"/>
</dbReference>